<feature type="signal peptide" evidence="7">
    <location>
        <begin position="1"/>
        <end position="20"/>
    </location>
</feature>
<sequence>MRFLQISVVLCALAATAVTAQQGNTTQPANPPPAGGNTTQPANPPPAGGNSTAPGVSCGVQNDWSRIETQAQLAQLVGTNCTNLLGSLLLAGPGITDLSPLAKIESVQLSIDISGTNLRTLTGLGNLRTVGENLFIHDNAQLSNVFGLNSLTTIQGGVLVYQNPQLVSIAGLATLTNINPNKSPRFAFGISVYGNPILAALDGLQNLKSVGNVVIISNNTRLNSLDNLPSTGPFPVQSITIERLPVIKTLTPLSVFTSAANGTALKVTTCDSLTSLDGISLASVTNLTLTHNAALADVKVFGNSKISGPIVQVDDNTKLCDLSPLQTAAGGVSGAQILNTCGKPQQQTGGSSTAGGANSGGFPGGPNMPLPGSGSFRNEARFTFVTAVVGLLGTVFAF</sequence>
<feature type="chain" id="PRO_5005539825" description="Receptor L-domain domain-containing protein" evidence="7">
    <location>
        <begin position="21"/>
        <end position="398"/>
    </location>
</feature>
<evidence type="ECO:0000256" key="3">
    <source>
        <dbReference type="ARBA" id="ARBA00022525"/>
    </source>
</evidence>
<evidence type="ECO:0000313" key="10">
    <source>
        <dbReference type="Proteomes" id="UP000053201"/>
    </source>
</evidence>
<feature type="region of interest" description="Disordered" evidence="6">
    <location>
        <begin position="343"/>
        <end position="373"/>
    </location>
</feature>
<comment type="subcellular location">
    <subcellularLocation>
        <location evidence="1">Secreted</location>
        <location evidence="1">Cell wall</location>
    </subcellularLocation>
</comment>
<feature type="region of interest" description="Disordered" evidence="6">
    <location>
        <begin position="22"/>
        <end position="55"/>
    </location>
</feature>
<evidence type="ECO:0000256" key="4">
    <source>
        <dbReference type="ARBA" id="ARBA00022729"/>
    </source>
</evidence>
<dbReference type="InterPro" id="IPR000494">
    <property type="entry name" value="Rcpt_L-dom"/>
</dbReference>
<keyword evidence="4 7" id="KW-0732">Signal</keyword>
<evidence type="ECO:0000313" key="9">
    <source>
        <dbReference type="EMBL" id="KNC97176.1"/>
    </source>
</evidence>
<evidence type="ECO:0000256" key="7">
    <source>
        <dbReference type="SAM" id="SignalP"/>
    </source>
</evidence>
<feature type="compositionally biased region" description="Low complexity" evidence="6">
    <location>
        <begin position="345"/>
        <end position="356"/>
    </location>
</feature>
<dbReference type="EMBL" id="KQ257465">
    <property type="protein sequence ID" value="KNC97176.1"/>
    <property type="molecule type" value="Genomic_DNA"/>
</dbReference>
<keyword evidence="5" id="KW-0325">Glycoprotein</keyword>
<dbReference type="InterPro" id="IPR036941">
    <property type="entry name" value="Rcpt_L-dom_sf"/>
</dbReference>
<name>A0A0L0H897_SPIPD</name>
<dbReference type="OrthoDB" id="536881at2759"/>
<keyword evidence="10" id="KW-1185">Reference proteome</keyword>
<dbReference type="Pfam" id="PF01030">
    <property type="entry name" value="Recep_L_domain"/>
    <property type="match status" value="1"/>
</dbReference>
<keyword evidence="2" id="KW-0134">Cell wall</keyword>
<dbReference type="SUPFAM" id="SSF52058">
    <property type="entry name" value="L domain-like"/>
    <property type="match status" value="2"/>
</dbReference>
<accession>A0A0L0H897</accession>
<dbReference type="PANTHER" id="PTHR31018:SF3">
    <property type="entry name" value="RECEPTOR PROTEIN-TYROSINE KINASE"/>
    <property type="match status" value="1"/>
</dbReference>
<organism evidence="9 10">
    <name type="scientific">Spizellomyces punctatus (strain DAOM BR117)</name>
    <dbReference type="NCBI Taxonomy" id="645134"/>
    <lineage>
        <taxon>Eukaryota</taxon>
        <taxon>Fungi</taxon>
        <taxon>Fungi incertae sedis</taxon>
        <taxon>Chytridiomycota</taxon>
        <taxon>Chytridiomycota incertae sedis</taxon>
        <taxon>Chytridiomycetes</taxon>
        <taxon>Spizellomycetales</taxon>
        <taxon>Spizellomycetaceae</taxon>
        <taxon>Spizellomyces</taxon>
    </lineage>
</organism>
<dbReference type="VEuPathDB" id="FungiDB:SPPG_07563"/>
<dbReference type="Gene3D" id="3.80.20.20">
    <property type="entry name" value="Receptor L-domain"/>
    <property type="match status" value="2"/>
</dbReference>
<dbReference type="Proteomes" id="UP000053201">
    <property type="component" value="Unassembled WGS sequence"/>
</dbReference>
<dbReference type="STRING" id="645134.A0A0L0H897"/>
<proteinExistence type="predicted"/>
<dbReference type="PANTHER" id="PTHR31018">
    <property type="entry name" value="SPORULATION-SPECIFIC PROTEIN-RELATED"/>
    <property type="match status" value="1"/>
</dbReference>
<dbReference type="InParanoid" id="A0A0L0H897"/>
<evidence type="ECO:0000256" key="6">
    <source>
        <dbReference type="SAM" id="MobiDB-lite"/>
    </source>
</evidence>
<gene>
    <name evidence="9" type="ORF">SPPG_07563</name>
</gene>
<feature type="domain" description="Receptor L-domain" evidence="8">
    <location>
        <begin position="142"/>
        <end position="223"/>
    </location>
</feature>
<dbReference type="RefSeq" id="XP_016605216.1">
    <property type="nucleotide sequence ID" value="XM_016755731.1"/>
</dbReference>
<evidence type="ECO:0000256" key="5">
    <source>
        <dbReference type="ARBA" id="ARBA00023180"/>
    </source>
</evidence>
<dbReference type="AlphaFoldDB" id="A0A0L0H897"/>
<evidence type="ECO:0000256" key="1">
    <source>
        <dbReference type="ARBA" id="ARBA00004191"/>
    </source>
</evidence>
<reference evidence="9 10" key="1">
    <citation type="submission" date="2009-08" db="EMBL/GenBank/DDBJ databases">
        <title>The Genome Sequence of Spizellomyces punctatus strain DAOM BR117.</title>
        <authorList>
            <consortium name="The Broad Institute Genome Sequencing Platform"/>
            <person name="Russ C."/>
            <person name="Cuomo C."/>
            <person name="Shea T."/>
            <person name="Young S.K."/>
            <person name="Zeng Q."/>
            <person name="Koehrsen M."/>
            <person name="Haas B."/>
            <person name="Borodovsky M."/>
            <person name="Guigo R."/>
            <person name="Alvarado L."/>
            <person name="Berlin A."/>
            <person name="Bochicchio J."/>
            <person name="Borenstein D."/>
            <person name="Chapman S."/>
            <person name="Chen Z."/>
            <person name="Engels R."/>
            <person name="Freedman E."/>
            <person name="Gellesch M."/>
            <person name="Goldberg J."/>
            <person name="Griggs A."/>
            <person name="Gujja S."/>
            <person name="Heiman D."/>
            <person name="Hepburn T."/>
            <person name="Howarth C."/>
            <person name="Jen D."/>
            <person name="Larson L."/>
            <person name="Lewis B."/>
            <person name="Mehta T."/>
            <person name="Park D."/>
            <person name="Pearson M."/>
            <person name="Roberts A."/>
            <person name="Saif S."/>
            <person name="Shenoy N."/>
            <person name="Sisk P."/>
            <person name="Stolte C."/>
            <person name="Sykes S."/>
            <person name="Thomson T."/>
            <person name="Walk T."/>
            <person name="White J."/>
            <person name="Yandava C."/>
            <person name="Burger G."/>
            <person name="Gray M.W."/>
            <person name="Holland P.W.H."/>
            <person name="King N."/>
            <person name="Lang F.B.F."/>
            <person name="Roger A.J."/>
            <person name="Ruiz-Trillo I."/>
            <person name="Lander E."/>
            <person name="Nusbaum C."/>
        </authorList>
    </citation>
    <scope>NUCLEOTIDE SEQUENCE [LARGE SCALE GENOMIC DNA]</scope>
    <source>
        <strain evidence="9 10">DAOM BR117</strain>
    </source>
</reference>
<dbReference type="GeneID" id="27690772"/>
<evidence type="ECO:0000259" key="8">
    <source>
        <dbReference type="Pfam" id="PF01030"/>
    </source>
</evidence>
<dbReference type="InterPro" id="IPR051648">
    <property type="entry name" value="CWI-Assembly_Regulator"/>
</dbReference>
<keyword evidence="3" id="KW-0964">Secreted</keyword>
<protein>
    <recommendedName>
        <fullName evidence="8">Receptor L-domain domain-containing protein</fullName>
    </recommendedName>
</protein>
<evidence type="ECO:0000256" key="2">
    <source>
        <dbReference type="ARBA" id="ARBA00022512"/>
    </source>
</evidence>